<accession>A0A2M7RPM5</accession>
<dbReference type="AlphaFoldDB" id="A0A2M7RPM5"/>
<evidence type="ECO:0000256" key="3">
    <source>
        <dbReference type="ARBA" id="ARBA00022448"/>
    </source>
</evidence>
<keyword evidence="8 10" id="KW-0472">Membrane</keyword>
<dbReference type="Pfam" id="PF00482">
    <property type="entry name" value="T2SSF"/>
    <property type="match status" value="2"/>
</dbReference>
<keyword evidence="4" id="KW-1003">Cell membrane</keyword>
<organism evidence="12 13">
    <name type="scientific">bacterium (Candidatus Gribaldobacteria) CG_4_10_14_0_8_um_filter_33_9</name>
    <dbReference type="NCBI Taxonomy" id="2014266"/>
    <lineage>
        <taxon>Bacteria</taxon>
        <taxon>Candidatus Gribaldobacteria</taxon>
    </lineage>
</organism>
<feature type="transmembrane region" description="Helical" evidence="10">
    <location>
        <begin position="174"/>
        <end position="195"/>
    </location>
</feature>
<keyword evidence="7 10" id="KW-1133">Transmembrane helix</keyword>
<dbReference type="Gene3D" id="1.20.81.30">
    <property type="entry name" value="Type II secretion system (T2SS), domain F"/>
    <property type="match status" value="2"/>
</dbReference>
<dbReference type="Proteomes" id="UP000229371">
    <property type="component" value="Unassembled WGS sequence"/>
</dbReference>
<dbReference type="GO" id="GO:0009306">
    <property type="term" value="P:protein secretion"/>
    <property type="evidence" value="ECO:0007669"/>
    <property type="project" value="InterPro"/>
</dbReference>
<feature type="transmembrane region" description="Helical" evidence="10">
    <location>
        <begin position="380"/>
        <end position="401"/>
    </location>
</feature>
<evidence type="ECO:0000256" key="7">
    <source>
        <dbReference type="ARBA" id="ARBA00022989"/>
    </source>
</evidence>
<keyword evidence="3 9" id="KW-0813">Transport</keyword>
<dbReference type="InterPro" id="IPR018076">
    <property type="entry name" value="T2SS_GspF_dom"/>
</dbReference>
<evidence type="ECO:0000256" key="8">
    <source>
        <dbReference type="ARBA" id="ARBA00023136"/>
    </source>
</evidence>
<keyword evidence="5" id="KW-0997">Cell inner membrane</keyword>
<dbReference type="FunFam" id="1.20.81.30:FF:000001">
    <property type="entry name" value="Type II secretion system protein F"/>
    <property type="match status" value="2"/>
</dbReference>
<evidence type="ECO:0000256" key="6">
    <source>
        <dbReference type="ARBA" id="ARBA00022692"/>
    </source>
</evidence>
<evidence type="ECO:0000256" key="1">
    <source>
        <dbReference type="ARBA" id="ARBA00004429"/>
    </source>
</evidence>
<evidence type="ECO:0000259" key="11">
    <source>
        <dbReference type="Pfam" id="PF00482"/>
    </source>
</evidence>
<dbReference type="GO" id="GO:0005886">
    <property type="term" value="C:plasma membrane"/>
    <property type="evidence" value="ECO:0007669"/>
    <property type="project" value="UniProtKB-SubCell"/>
</dbReference>
<evidence type="ECO:0000256" key="9">
    <source>
        <dbReference type="RuleBase" id="RU003923"/>
    </source>
</evidence>
<feature type="transmembrane region" description="Helical" evidence="10">
    <location>
        <begin position="226"/>
        <end position="245"/>
    </location>
</feature>
<dbReference type="EMBL" id="PFMI01000022">
    <property type="protein sequence ID" value="PIZ01066.1"/>
    <property type="molecule type" value="Genomic_DNA"/>
</dbReference>
<feature type="transmembrane region" description="Helical" evidence="10">
    <location>
        <begin position="275"/>
        <end position="294"/>
    </location>
</feature>
<reference evidence="13" key="1">
    <citation type="submission" date="2017-09" db="EMBL/GenBank/DDBJ databases">
        <title>Depth-based differentiation of microbial function through sediment-hosted aquifers and enrichment of novel symbionts in the deep terrestrial subsurface.</title>
        <authorList>
            <person name="Probst A.J."/>
            <person name="Ladd B."/>
            <person name="Jarett J.K."/>
            <person name="Geller-Mcgrath D.E."/>
            <person name="Sieber C.M.K."/>
            <person name="Emerson J.B."/>
            <person name="Anantharaman K."/>
            <person name="Thomas B.C."/>
            <person name="Malmstrom R."/>
            <person name="Stieglmeier M."/>
            <person name="Klingl A."/>
            <person name="Woyke T."/>
            <person name="Ryan C.M."/>
            <person name="Banfield J.F."/>
        </authorList>
    </citation>
    <scope>NUCLEOTIDE SEQUENCE [LARGE SCALE GENOMIC DNA]</scope>
</reference>
<comment type="similarity">
    <text evidence="2 9">Belongs to the GSP F family.</text>
</comment>
<proteinExistence type="inferred from homology"/>
<evidence type="ECO:0000256" key="5">
    <source>
        <dbReference type="ARBA" id="ARBA00022519"/>
    </source>
</evidence>
<dbReference type="PROSITE" id="PS00874">
    <property type="entry name" value="T2SP_F"/>
    <property type="match status" value="1"/>
</dbReference>
<dbReference type="PANTHER" id="PTHR30012:SF0">
    <property type="entry name" value="TYPE II SECRETION SYSTEM PROTEIN F-RELATED"/>
    <property type="match status" value="1"/>
</dbReference>
<comment type="caution">
    <text evidence="12">The sequence shown here is derived from an EMBL/GenBank/DDBJ whole genome shotgun (WGS) entry which is preliminary data.</text>
</comment>
<dbReference type="InterPro" id="IPR001992">
    <property type="entry name" value="T2SS_GspF/T4SS_PilC_CS"/>
</dbReference>
<feature type="domain" description="Type II secretion system protein GspF" evidence="11">
    <location>
        <begin position="277"/>
        <end position="399"/>
    </location>
</feature>
<feature type="domain" description="Type II secretion system protein GspF" evidence="11">
    <location>
        <begin position="73"/>
        <end position="196"/>
    </location>
</feature>
<name>A0A2M7RPM5_9BACT</name>
<dbReference type="InterPro" id="IPR042094">
    <property type="entry name" value="T2SS_GspF_sf"/>
</dbReference>
<evidence type="ECO:0000313" key="13">
    <source>
        <dbReference type="Proteomes" id="UP000229371"/>
    </source>
</evidence>
<evidence type="ECO:0000313" key="12">
    <source>
        <dbReference type="EMBL" id="PIZ01066.1"/>
    </source>
</evidence>
<evidence type="ECO:0000256" key="10">
    <source>
        <dbReference type="SAM" id="Phobius"/>
    </source>
</evidence>
<comment type="subcellular location">
    <subcellularLocation>
        <location evidence="1">Cell inner membrane</location>
        <topology evidence="1">Multi-pass membrane protein</topology>
    </subcellularLocation>
    <subcellularLocation>
        <location evidence="9">Cell membrane</location>
        <topology evidence="9">Multi-pass membrane protein</topology>
    </subcellularLocation>
</comment>
<protein>
    <recommendedName>
        <fullName evidence="11">Type II secretion system protein GspF domain-containing protein</fullName>
    </recommendedName>
</protein>
<dbReference type="PANTHER" id="PTHR30012">
    <property type="entry name" value="GENERAL SECRETION PATHWAY PROTEIN"/>
    <property type="match status" value="1"/>
</dbReference>
<evidence type="ECO:0000256" key="4">
    <source>
        <dbReference type="ARBA" id="ARBA00022475"/>
    </source>
</evidence>
<dbReference type="InterPro" id="IPR003004">
    <property type="entry name" value="GspF/PilC"/>
</dbReference>
<sequence>MPNYFYKAKNIKGEEKQGFLEAINFSHLAQLLREQEYFLIFADDKSLEKKKKKFEWNIFSGLFRISMKERLFFTKNLALMIKTGVPLPRAFEILIRQAKAKKFKEIIKKVSQNIIKGESLSEALSHFPETFPLLFQETLKVGEETGKIEDSLNILARQMEREYNLKSQIKTAMVYPLVVLFVGLIIGIMMFAFVVPNLKVVFEEFKVNLPFATKTMFFFSDFLIKQWFPVILICFVLIFIITMGLKKGKGGKFISKIILITPILSKISKDINSALMLRILSSLFAAGVPIIYSLKITSGSLGNFYFKSSLIEAANLVKKGKKFSQALEQYENLFSPLVLEMIKVGEETGETSQVLETLADFYEKEVNATLEKLSSIIEPILIVAIGAVVGFFAISMLQPIFSITSGI</sequence>
<evidence type="ECO:0000256" key="2">
    <source>
        <dbReference type="ARBA" id="ARBA00005745"/>
    </source>
</evidence>
<keyword evidence="6 9" id="KW-0812">Transmembrane</keyword>
<gene>
    <name evidence="12" type="ORF">COY61_00805</name>
</gene>
<dbReference type="PRINTS" id="PR00812">
    <property type="entry name" value="BCTERIALGSPF"/>
</dbReference>